<dbReference type="Gene3D" id="3.30.710.10">
    <property type="entry name" value="Potassium Channel Kv1.1, Chain A"/>
    <property type="match status" value="1"/>
</dbReference>
<gene>
    <name evidence="2" type="ORF">B0A48_14440</name>
</gene>
<evidence type="ECO:0000313" key="2">
    <source>
        <dbReference type="EMBL" id="OQN99462.1"/>
    </source>
</evidence>
<dbReference type="InterPro" id="IPR011333">
    <property type="entry name" value="SKP1/BTB/POZ_sf"/>
</dbReference>
<keyword evidence="3" id="KW-1185">Reference proteome</keyword>
<protein>
    <recommendedName>
        <fullName evidence="1">BTB domain-containing protein</fullName>
    </recommendedName>
</protein>
<dbReference type="CDD" id="cd18186">
    <property type="entry name" value="BTB_POZ_ZBTB_KLHL-like"/>
    <property type="match status" value="1"/>
</dbReference>
<dbReference type="AlphaFoldDB" id="A0A1V8SJY9"/>
<proteinExistence type="predicted"/>
<evidence type="ECO:0000259" key="1">
    <source>
        <dbReference type="Pfam" id="PF00651"/>
    </source>
</evidence>
<accession>A0A1V8SJY9</accession>
<name>A0A1V8SJY9_9PEZI</name>
<feature type="domain" description="BTB" evidence="1">
    <location>
        <begin position="17"/>
        <end position="122"/>
    </location>
</feature>
<dbReference type="EMBL" id="NAJO01000040">
    <property type="protein sequence ID" value="OQN99462.1"/>
    <property type="molecule type" value="Genomic_DNA"/>
</dbReference>
<reference evidence="3" key="1">
    <citation type="submission" date="2017-03" db="EMBL/GenBank/DDBJ databases">
        <title>Genomes of endolithic fungi from Antarctica.</title>
        <authorList>
            <person name="Coleine C."/>
            <person name="Masonjones S."/>
            <person name="Stajich J.E."/>
        </authorList>
    </citation>
    <scope>NUCLEOTIDE SEQUENCE [LARGE SCALE GENOMIC DNA]</scope>
    <source>
        <strain evidence="3">CCFEE 5527</strain>
    </source>
</reference>
<sequence length="232" mass="25470">MDAATVFSTVSGRFKILYETGKAIDFEIVCDDRSWKVHRFVLCLYSDVLACACDGGFGEASVKRLNLSADGEDCVDALVRYIYYFDYASPRSDNIYTSHVNAAILADKYDLPNLVKLANMKLADLLAKVPIKFTTNLIDAATLAEEATGPMEDFRAALAKAAVTLSKTNISDYVTLMKALPNLAQSVAVQLAAELAEMTLRNAQPTEFYCQACNMMCEGVKMGGKVRKKRVI</sequence>
<dbReference type="SUPFAM" id="SSF54695">
    <property type="entry name" value="POZ domain"/>
    <property type="match status" value="1"/>
</dbReference>
<dbReference type="STRING" id="1507870.A0A1V8SJY9"/>
<dbReference type="Proteomes" id="UP000192596">
    <property type="component" value="Unassembled WGS sequence"/>
</dbReference>
<dbReference type="OrthoDB" id="3650075at2759"/>
<dbReference type="Pfam" id="PF00651">
    <property type="entry name" value="BTB"/>
    <property type="match status" value="1"/>
</dbReference>
<organism evidence="2 3">
    <name type="scientific">Cryoendolithus antarcticus</name>
    <dbReference type="NCBI Taxonomy" id="1507870"/>
    <lineage>
        <taxon>Eukaryota</taxon>
        <taxon>Fungi</taxon>
        <taxon>Dikarya</taxon>
        <taxon>Ascomycota</taxon>
        <taxon>Pezizomycotina</taxon>
        <taxon>Dothideomycetes</taxon>
        <taxon>Dothideomycetidae</taxon>
        <taxon>Cladosporiales</taxon>
        <taxon>Cladosporiaceae</taxon>
        <taxon>Cryoendolithus</taxon>
    </lineage>
</organism>
<comment type="caution">
    <text evidence="2">The sequence shown here is derived from an EMBL/GenBank/DDBJ whole genome shotgun (WGS) entry which is preliminary data.</text>
</comment>
<dbReference type="PANTHER" id="PTHR47843">
    <property type="entry name" value="BTB DOMAIN-CONTAINING PROTEIN-RELATED"/>
    <property type="match status" value="1"/>
</dbReference>
<dbReference type="PANTHER" id="PTHR47843:SF5">
    <property type="entry name" value="BTB_POZ DOMAIN PROTEIN"/>
    <property type="match status" value="1"/>
</dbReference>
<evidence type="ECO:0000313" key="3">
    <source>
        <dbReference type="Proteomes" id="UP000192596"/>
    </source>
</evidence>
<dbReference type="InterPro" id="IPR000210">
    <property type="entry name" value="BTB/POZ_dom"/>
</dbReference>
<dbReference type="InParanoid" id="A0A1V8SJY9"/>